<evidence type="ECO:0000313" key="3">
    <source>
        <dbReference type="Proteomes" id="UP000636918"/>
    </source>
</evidence>
<proteinExistence type="predicted"/>
<keyword evidence="1" id="KW-0472">Membrane</keyword>
<dbReference type="Proteomes" id="UP000636918">
    <property type="component" value="Unassembled WGS sequence"/>
</dbReference>
<feature type="transmembrane region" description="Helical" evidence="1">
    <location>
        <begin position="104"/>
        <end position="124"/>
    </location>
</feature>
<keyword evidence="3" id="KW-1185">Reference proteome</keyword>
<feature type="transmembrane region" description="Helical" evidence="1">
    <location>
        <begin position="130"/>
        <end position="148"/>
    </location>
</feature>
<comment type="caution">
    <text evidence="2">The sequence shown here is derived from an EMBL/GenBank/DDBJ whole genome shotgun (WGS) entry which is preliminary data.</text>
</comment>
<evidence type="ECO:0000313" key="2">
    <source>
        <dbReference type="EMBL" id="MBL0747025.1"/>
    </source>
</evidence>
<dbReference type="RefSeq" id="WP_201934237.1">
    <property type="nucleotide sequence ID" value="NZ_JAERSG010000001.1"/>
</dbReference>
<keyword evidence="1" id="KW-1133">Transmembrane helix</keyword>
<gene>
    <name evidence="2" type="ORF">JI751_05320</name>
</gene>
<organism evidence="2 3">
    <name type="scientific">Nocardioides baculatus</name>
    <dbReference type="NCBI Taxonomy" id="2801337"/>
    <lineage>
        <taxon>Bacteria</taxon>
        <taxon>Bacillati</taxon>
        <taxon>Actinomycetota</taxon>
        <taxon>Actinomycetes</taxon>
        <taxon>Propionibacteriales</taxon>
        <taxon>Nocardioidaceae</taxon>
        <taxon>Nocardioides</taxon>
    </lineage>
</organism>
<name>A0ABS1L5R2_9ACTN</name>
<dbReference type="EMBL" id="JAERSG010000001">
    <property type="protein sequence ID" value="MBL0747025.1"/>
    <property type="molecule type" value="Genomic_DNA"/>
</dbReference>
<keyword evidence="1" id="KW-0812">Transmembrane</keyword>
<feature type="transmembrane region" description="Helical" evidence="1">
    <location>
        <begin position="21"/>
        <end position="47"/>
    </location>
</feature>
<sequence>MGDVDVSGDPWRGRRDWRWVAMWPLTSLLGGLCAFVLVWVAVAYGTFGPEGQGLPLPLPMARIVGRSVAFFVVHAMFGAVLGLLVALVLAFLVGDAGGQRAERAARVVAGGTYAIVGILVVVLVGAGGGSLLIVVATSGAVGVVAGWWHRRLASRPRVEDFYAH</sequence>
<evidence type="ECO:0000256" key="1">
    <source>
        <dbReference type="SAM" id="Phobius"/>
    </source>
</evidence>
<protein>
    <submittedName>
        <fullName evidence="2">Uncharacterized protein</fullName>
    </submittedName>
</protein>
<feature type="transmembrane region" description="Helical" evidence="1">
    <location>
        <begin position="67"/>
        <end position="92"/>
    </location>
</feature>
<reference evidence="2 3" key="1">
    <citation type="submission" date="2021-01" db="EMBL/GenBank/DDBJ databases">
        <title>Genome seq and assembly of Nocardiodes sp. G10.</title>
        <authorList>
            <person name="Chhetri G."/>
        </authorList>
    </citation>
    <scope>NUCLEOTIDE SEQUENCE [LARGE SCALE GENOMIC DNA]</scope>
    <source>
        <strain evidence="2 3">G10</strain>
    </source>
</reference>
<accession>A0ABS1L5R2</accession>